<protein>
    <recommendedName>
        <fullName evidence="1">Winged helix-turn-helix transcription repressor HrcA DNA-binding domain-containing protein</fullName>
    </recommendedName>
</protein>
<dbReference type="GO" id="GO:0006355">
    <property type="term" value="P:regulation of DNA-templated transcription"/>
    <property type="evidence" value="ECO:0007669"/>
    <property type="project" value="InterPro"/>
</dbReference>
<dbReference type="InterPro" id="IPR036390">
    <property type="entry name" value="WH_DNA-bd_sf"/>
</dbReference>
<dbReference type="RefSeq" id="WP_089384240.1">
    <property type="nucleotide sequence ID" value="NZ_FZNQ01000004.1"/>
</dbReference>
<dbReference type="AlphaFoldDB" id="A0A238VYF4"/>
<name>A0A238VYF4_HALVU</name>
<dbReference type="Proteomes" id="UP000198397">
    <property type="component" value="Unassembled WGS sequence"/>
</dbReference>
<proteinExistence type="predicted"/>
<dbReference type="GO" id="GO:0003677">
    <property type="term" value="F:DNA binding"/>
    <property type="evidence" value="ECO:0007669"/>
    <property type="project" value="InterPro"/>
</dbReference>
<dbReference type="Gene3D" id="1.10.10.10">
    <property type="entry name" value="Winged helix-like DNA-binding domain superfamily/Winged helix DNA-binding domain"/>
    <property type="match status" value="1"/>
</dbReference>
<evidence type="ECO:0000259" key="1">
    <source>
        <dbReference type="Pfam" id="PF03444"/>
    </source>
</evidence>
<reference evidence="2 3" key="1">
    <citation type="submission" date="2017-06" db="EMBL/GenBank/DDBJ databases">
        <authorList>
            <person name="Kim H.J."/>
            <person name="Triplett B.A."/>
        </authorList>
    </citation>
    <scope>NUCLEOTIDE SEQUENCE [LARGE SCALE GENOMIC DNA]</scope>
    <source>
        <strain evidence="2 3">DSM 8800</strain>
    </source>
</reference>
<dbReference type="OrthoDB" id="64432at2157"/>
<dbReference type="Pfam" id="PF03444">
    <property type="entry name" value="WHD_HrcA"/>
    <property type="match status" value="1"/>
</dbReference>
<dbReference type="EMBL" id="FZNQ01000004">
    <property type="protein sequence ID" value="SNR39167.1"/>
    <property type="molecule type" value="Genomic_DNA"/>
</dbReference>
<dbReference type="InterPro" id="IPR005104">
    <property type="entry name" value="WHTH_HrcA_DNA-bd"/>
</dbReference>
<organism evidence="2 3">
    <name type="scientific">Halorubrum vacuolatum</name>
    <name type="common">Natronobacterium vacuolatum</name>
    <dbReference type="NCBI Taxonomy" id="63740"/>
    <lineage>
        <taxon>Archaea</taxon>
        <taxon>Methanobacteriati</taxon>
        <taxon>Methanobacteriota</taxon>
        <taxon>Stenosarchaea group</taxon>
        <taxon>Halobacteria</taxon>
        <taxon>Halobacteriales</taxon>
        <taxon>Haloferacaceae</taxon>
        <taxon>Halorubrum</taxon>
    </lineage>
</organism>
<evidence type="ECO:0000313" key="2">
    <source>
        <dbReference type="EMBL" id="SNR39167.1"/>
    </source>
</evidence>
<feature type="domain" description="Winged helix-turn-helix transcription repressor HrcA DNA-binding" evidence="1">
    <location>
        <begin position="5"/>
        <end position="81"/>
    </location>
</feature>
<dbReference type="SUPFAM" id="SSF46785">
    <property type="entry name" value="Winged helix' DNA-binding domain"/>
    <property type="match status" value="1"/>
</dbReference>
<gene>
    <name evidence="2" type="ORF">SAMN06264855_104206</name>
</gene>
<dbReference type="InterPro" id="IPR036388">
    <property type="entry name" value="WH-like_DNA-bd_sf"/>
</dbReference>
<accession>A0A238VYF4</accession>
<sequence length="200" mass="20930">MSTLELSASQKRILTALVNRSDGEEVVRGKDIAAAIDRNPGTVRNRMQSLTALQLVEGVPGPKGGYKPTTKAYETLDVDRMEDPARVPIEVNDRPVPGVNVEGITFGAVHNPDVCRAEVSVRGALDGLSEGDRIALGPTPTVGLRLDGVVDGVDPVDNVLVIEIVGMALADADVDERGATDTAVETTSYADADVVAGDAD</sequence>
<evidence type="ECO:0000313" key="3">
    <source>
        <dbReference type="Proteomes" id="UP000198397"/>
    </source>
</evidence>
<keyword evidence="3" id="KW-1185">Reference proteome</keyword>